<evidence type="ECO:0000313" key="4">
    <source>
        <dbReference type="Proteomes" id="UP000245207"/>
    </source>
</evidence>
<dbReference type="EMBL" id="PKPP01004003">
    <property type="protein sequence ID" value="PWA66560.1"/>
    <property type="molecule type" value="Genomic_DNA"/>
</dbReference>
<dbReference type="GO" id="GO:0030246">
    <property type="term" value="F:carbohydrate binding"/>
    <property type="evidence" value="ECO:0007669"/>
    <property type="project" value="UniProtKB-KW"/>
</dbReference>
<feature type="region of interest" description="Disordered" evidence="1">
    <location>
        <begin position="1"/>
        <end position="27"/>
    </location>
</feature>
<organism evidence="3 4">
    <name type="scientific">Artemisia annua</name>
    <name type="common">Sweet wormwood</name>
    <dbReference type="NCBI Taxonomy" id="35608"/>
    <lineage>
        <taxon>Eukaryota</taxon>
        <taxon>Viridiplantae</taxon>
        <taxon>Streptophyta</taxon>
        <taxon>Embryophyta</taxon>
        <taxon>Tracheophyta</taxon>
        <taxon>Spermatophyta</taxon>
        <taxon>Magnoliopsida</taxon>
        <taxon>eudicotyledons</taxon>
        <taxon>Gunneridae</taxon>
        <taxon>Pentapetalae</taxon>
        <taxon>asterids</taxon>
        <taxon>campanulids</taxon>
        <taxon>Asterales</taxon>
        <taxon>Asteraceae</taxon>
        <taxon>Asteroideae</taxon>
        <taxon>Anthemideae</taxon>
        <taxon>Artemisiinae</taxon>
        <taxon>Artemisia</taxon>
    </lineage>
</organism>
<evidence type="ECO:0000313" key="3">
    <source>
        <dbReference type="EMBL" id="PWA66560.1"/>
    </source>
</evidence>
<keyword evidence="2" id="KW-1133">Transmembrane helix</keyword>
<keyword evidence="3" id="KW-0430">Lectin</keyword>
<accession>A0A2U1MZ68</accession>
<evidence type="ECO:0000256" key="2">
    <source>
        <dbReference type="SAM" id="Phobius"/>
    </source>
</evidence>
<feature type="transmembrane region" description="Helical" evidence="2">
    <location>
        <begin position="31"/>
        <end position="54"/>
    </location>
</feature>
<keyword evidence="2" id="KW-0472">Membrane</keyword>
<keyword evidence="4" id="KW-1185">Reference proteome</keyword>
<protein>
    <submittedName>
        <fullName evidence="3">Concanavalin A-like lectin/glucanase, subgroup</fullName>
    </submittedName>
</protein>
<name>A0A2U1MZ68_ARTAN</name>
<proteinExistence type="predicted"/>
<evidence type="ECO:0000256" key="1">
    <source>
        <dbReference type="SAM" id="MobiDB-lite"/>
    </source>
</evidence>
<dbReference type="Proteomes" id="UP000245207">
    <property type="component" value="Unassembled WGS sequence"/>
</dbReference>
<dbReference type="AlphaFoldDB" id="A0A2U1MZ68"/>
<reference evidence="3 4" key="1">
    <citation type="journal article" date="2018" name="Mol. Plant">
        <title>The genome of Artemisia annua provides insight into the evolution of Asteraceae family and artemisinin biosynthesis.</title>
        <authorList>
            <person name="Shen Q."/>
            <person name="Zhang L."/>
            <person name="Liao Z."/>
            <person name="Wang S."/>
            <person name="Yan T."/>
            <person name="Shi P."/>
            <person name="Liu M."/>
            <person name="Fu X."/>
            <person name="Pan Q."/>
            <person name="Wang Y."/>
            <person name="Lv Z."/>
            <person name="Lu X."/>
            <person name="Zhang F."/>
            <person name="Jiang W."/>
            <person name="Ma Y."/>
            <person name="Chen M."/>
            <person name="Hao X."/>
            <person name="Li L."/>
            <person name="Tang Y."/>
            <person name="Lv G."/>
            <person name="Zhou Y."/>
            <person name="Sun X."/>
            <person name="Brodelius P.E."/>
            <person name="Rose J.K.C."/>
            <person name="Tang K."/>
        </authorList>
    </citation>
    <scope>NUCLEOTIDE SEQUENCE [LARGE SCALE GENOMIC DNA]</scope>
    <source>
        <strain evidence="4">cv. Huhao1</strain>
        <tissue evidence="3">Leaf</tissue>
    </source>
</reference>
<comment type="caution">
    <text evidence="3">The sequence shown here is derived from an EMBL/GenBank/DDBJ whole genome shotgun (WGS) entry which is preliminary data.</text>
</comment>
<keyword evidence="2" id="KW-0812">Transmembrane</keyword>
<sequence>MDYMCPVPSGSNGPSGSPSGSSKRSSVSGGMVAGILFGVLVFYAIVFFVVYTCCVKKRHQKFGRVENLEIGLNAYEEDGCSGGVVMWWLEIMVMDIGRCMCDEDDI</sequence>
<gene>
    <name evidence="3" type="ORF">CTI12_AA326240</name>
</gene>
<dbReference type="STRING" id="35608.A0A2U1MZ68"/>